<feature type="compositionally biased region" description="Polar residues" evidence="1">
    <location>
        <begin position="1"/>
        <end position="18"/>
    </location>
</feature>
<evidence type="ECO:0000313" key="2">
    <source>
        <dbReference type="EMBL" id="CAD8091665.1"/>
    </source>
</evidence>
<feature type="region of interest" description="Disordered" evidence="1">
    <location>
        <begin position="1"/>
        <end position="45"/>
    </location>
</feature>
<evidence type="ECO:0000313" key="3">
    <source>
        <dbReference type="Proteomes" id="UP000688137"/>
    </source>
</evidence>
<dbReference type="OMA" id="CASFSIN"/>
<reference evidence="2" key="1">
    <citation type="submission" date="2021-01" db="EMBL/GenBank/DDBJ databases">
        <authorList>
            <consortium name="Genoscope - CEA"/>
            <person name="William W."/>
        </authorList>
    </citation>
    <scope>NUCLEOTIDE SEQUENCE</scope>
</reference>
<evidence type="ECO:0000256" key="1">
    <source>
        <dbReference type="SAM" id="MobiDB-lite"/>
    </source>
</evidence>
<organism evidence="2 3">
    <name type="scientific">Paramecium primaurelia</name>
    <dbReference type="NCBI Taxonomy" id="5886"/>
    <lineage>
        <taxon>Eukaryota</taxon>
        <taxon>Sar</taxon>
        <taxon>Alveolata</taxon>
        <taxon>Ciliophora</taxon>
        <taxon>Intramacronucleata</taxon>
        <taxon>Oligohymenophorea</taxon>
        <taxon>Peniculida</taxon>
        <taxon>Parameciidae</taxon>
        <taxon>Paramecium</taxon>
    </lineage>
</organism>
<comment type="caution">
    <text evidence="2">The sequence shown here is derived from an EMBL/GenBank/DDBJ whole genome shotgun (WGS) entry which is preliminary data.</text>
</comment>
<dbReference type="Proteomes" id="UP000688137">
    <property type="component" value="Unassembled WGS sequence"/>
</dbReference>
<gene>
    <name evidence="2" type="ORF">PPRIM_AZ9-3.1.T0880193</name>
</gene>
<proteinExistence type="predicted"/>
<keyword evidence="3" id="KW-1185">Reference proteome</keyword>
<dbReference type="AlphaFoldDB" id="A0A8S1NRA0"/>
<protein>
    <submittedName>
        <fullName evidence="2">Uncharacterized protein</fullName>
    </submittedName>
</protein>
<feature type="compositionally biased region" description="Low complexity" evidence="1">
    <location>
        <begin position="19"/>
        <end position="30"/>
    </location>
</feature>
<name>A0A8S1NRA0_PARPR</name>
<dbReference type="EMBL" id="CAJJDM010000091">
    <property type="protein sequence ID" value="CAD8091665.1"/>
    <property type="molecule type" value="Genomic_DNA"/>
</dbReference>
<sequence length="376" mass="44066">MGSGSSKQKADVSTNTETIQQKIQPIQAKPQELKKDDQTNKYNQAKPNNITYNKIVEIPKKDLPIVKTTNQYDNSIQKKQINQGYCDQQKQHRNLQKKEDQNIQQRNDQQNIDYKLQNNGLINMKKNAPEKKMQQYLENIKIGNQRQQFNLNNNQENAGKSPFRAANLSFQADKDEKIKELNLKKLQQPIQNTFYNYQSPQLLGQKPIQKPGKNQYLPALFQEQQRKEEIRYKPQQNIKILEIIELDYIDIYNQIFNKKTSGRFSNQFPCKHSECKTVARINIKGDVTCENGCASFSINQAIFYNKNNTISCFNKNKVYDYDNYNLIKNEMELVQILLDSLKCSNKTESEKEKFQIQLIQVVFNHYLERKRSASIS</sequence>
<accession>A0A8S1NRA0</accession>
<feature type="region of interest" description="Disordered" evidence="1">
    <location>
        <begin position="89"/>
        <end position="110"/>
    </location>
</feature>